<dbReference type="Gene3D" id="1.10.150.240">
    <property type="entry name" value="Putative phosphatase, domain 2"/>
    <property type="match status" value="1"/>
</dbReference>
<dbReference type="EMBL" id="FRDF01000016">
    <property type="protein sequence ID" value="SHN63306.1"/>
    <property type="molecule type" value="Genomic_DNA"/>
</dbReference>
<organism evidence="1 2">
    <name type="scientific">Erythrobacter sanguineus</name>
    <dbReference type="NCBI Taxonomy" id="198312"/>
    <lineage>
        <taxon>Bacteria</taxon>
        <taxon>Pseudomonadati</taxon>
        <taxon>Pseudomonadota</taxon>
        <taxon>Alphaproteobacteria</taxon>
        <taxon>Sphingomonadales</taxon>
        <taxon>Erythrobacteraceae</taxon>
        <taxon>Erythrobacter/Porphyrobacter group</taxon>
        <taxon>Erythrobacter</taxon>
    </lineage>
</organism>
<dbReference type="OrthoDB" id="9807742at2"/>
<dbReference type="InterPro" id="IPR006439">
    <property type="entry name" value="HAD-SF_hydro_IA"/>
</dbReference>
<dbReference type="AlphaFoldDB" id="A0A1M7SY26"/>
<gene>
    <name evidence="1" type="ORF">SAMN02745193_02565</name>
</gene>
<keyword evidence="2" id="KW-1185">Reference proteome</keyword>
<dbReference type="InterPro" id="IPR023198">
    <property type="entry name" value="PGP-like_dom2"/>
</dbReference>
<dbReference type="InterPro" id="IPR023214">
    <property type="entry name" value="HAD_sf"/>
</dbReference>
<evidence type="ECO:0000313" key="2">
    <source>
        <dbReference type="Proteomes" id="UP000184391"/>
    </source>
</evidence>
<proteinExistence type="predicted"/>
<sequence>MQQAVVFDVGRVLFQWQLAALFEKLIDDREELDWFLTHVVTEEWHFEHDRGRALADMVPERIALFPQYEAHIRAYATRFNETVPGPVAGAHAIVERLHAANVPLFCLTNFGDEFWQAFRPTQPIFDLFDDIIVSGVEKVAKPHPRIYEIVEARTGRTGEALFFTDDNPANIVAAQARGWNAHLFTDAPGLEAALAEARLL</sequence>
<dbReference type="NCBIfam" id="TIGR01509">
    <property type="entry name" value="HAD-SF-IA-v3"/>
    <property type="match status" value="1"/>
</dbReference>
<evidence type="ECO:0000313" key="1">
    <source>
        <dbReference type="EMBL" id="SHN63306.1"/>
    </source>
</evidence>
<dbReference type="Proteomes" id="UP000184391">
    <property type="component" value="Unassembled WGS sequence"/>
</dbReference>
<protein>
    <submittedName>
        <fullName evidence="1">2-haloacid dehalogenase</fullName>
    </submittedName>
</protein>
<reference evidence="2" key="1">
    <citation type="submission" date="2016-12" db="EMBL/GenBank/DDBJ databases">
        <authorList>
            <person name="Varghese N."/>
            <person name="Submissions S."/>
        </authorList>
    </citation>
    <scope>NUCLEOTIDE SEQUENCE [LARGE SCALE GENOMIC DNA]</scope>
    <source>
        <strain evidence="2">DSM 11032</strain>
    </source>
</reference>
<dbReference type="Pfam" id="PF00702">
    <property type="entry name" value="Hydrolase"/>
    <property type="match status" value="1"/>
</dbReference>
<dbReference type="PANTHER" id="PTHR43611">
    <property type="entry name" value="ALPHA-D-GLUCOSE 1-PHOSPHATE PHOSPHATASE"/>
    <property type="match status" value="1"/>
</dbReference>
<dbReference type="InterPro" id="IPR036412">
    <property type="entry name" value="HAD-like_sf"/>
</dbReference>
<dbReference type="STRING" id="198312.SAMN02745193_02565"/>
<dbReference type="PANTHER" id="PTHR43611:SF3">
    <property type="entry name" value="FLAVIN MONONUCLEOTIDE HYDROLASE 1, CHLOROPLATIC"/>
    <property type="match status" value="1"/>
</dbReference>
<dbReference type="PRINTS" id="PR00413">
    <property type="entry name" value="HADHALOGNASE"/>
</dbReference>
<dbReference type="SUPFAM" id="SSF56784">
    <property type="entry name" value="HAD-like"/>
    <property type="match status" value="1"/>
</dbReference>
<accession>A0A1M7SY26</accession>
<dbReference type="RefSeq" id="WP_072675410.1">
    <property type="nucleotide sequence ID" value="NZ_FRDF01000016.1"/>
</dbReference>
<name>A0A1M7SY26_9SPHN</name>
<dbReference type="Gene3D" id="3.40.50.1000">
    <property type="entry name" value="HAD superfamily/HAD-like"/>
    <property type="match status" value="1"/>
</dbReference>